<dbReference type="InterPro" id="IPR015422">
    <property type="entry name" value="PyrdxlP-dep_Trfase_small"/>
</dbReference>
<dbReference type="Proteomes" id="UP000289437">
    <property type="component" value="Unassembled WGS sequence"/>
</dbReference>
<dbReference type="PANTHER" id="PTHR42885">
    <property type="entry name" value="HISTIDINOL-PHOSPHATE AMINOTRANSFERASE-RELATED"/>
    <property type="match status" value="1"/>
</dbReference>
<dbReference type="PANTHER" id="PTHR42885:SF1">
    <property type="entry name" value="THREONINE-PHOSPHATE DECARBOXYLASE"/>
    <property type="match status" value="1"/>
</dbReference>
<dbReference type="CDD" id="cd00609">
    <property type="entry name" value="AAT_like"/>
    <property type="match status" value="1"/>
</dbReference>
<evidence type="ECO:0000259" key="4">
    <source>
        <dbReference type="Pfam" id="PF00155"/>
    </source>
</evidence>
<dbReference type="GO" id="GO:0030170">
    <property type="term" value="F:pyridoxal phosphate binding"/>
    <property type="evidence" value="ECO:0007669"/>
    <property type="project" value="InterPro"/>
</dbReference>
<sequence length="361" mass="39590">MIAPIHGGQLPHIATRFNIPIERLVDFSANINPEGPPPGVVEAIRHALTNPTTLTAYPDLESTALRTSIATYANTPANAIAVANGFVPLLEAAIRTLNVKRCLLPVPAFNEYRHTLERNHIHIEPYALSPEVNFAYDSTDPPTLIARAIAGHHDTILLANPQNPTGVLTPGSTMLDLLHEATANNIRLLIDEAFMDYTPTKSLIPETHTHPNLVVFRSVTKFHGIPGLRAAYCVSHPDTSKALTRNVPPWPVTTLATEGVIAALADQAYAQATITLNRTRRTQLESALKTLNIPTTRSSANYLLLKLSTQSPEQLWEHLIQQHGIVLRLCTNYESLPPTYFRAAVRNEQDNARLIAALALV</sequence>
<evidence type="ECO:0000256" key="1">
    <source>
        <dbReference type="ARBA" id="ARBA00001933"/>
    </source>
</evidence>
<reference evidence="6" key="2">
    <citation type="submission" date="2019-02" db="EMBL/GenBank/DDBJ databases">
        <title>Granulicella sibirica sp. nov., a psychrotolerant acidobacterium isolated from an organic soil layer in forested tundra, West Siberia.</title>
        <authorList>
            <person name="Oshkin I.Y."/>
            <person name="Kulichevskaya I.S."/>
            <person name="Rijpstra W.I.C."/>
            <person name="Sinninghe Damste J.S."/>
            <person name="Rakitin A.L."/>
            <person name="Ravin N.V."/>
            <person name="Dedysh S.N."/>
        </authorList>
    </citation>
    <scope>NUCLEOTIDE SEQUENCE [LARGE SCALE GENOMIC DNA]</scope>
    <source>
        <strain evidence="6">AF10</strain>
    </source>
</reference>
<dbReference type="AlphaFoldDB" id="A0A4Q0T176"/>
<accession>A0A4Q0T176</accession>
<dbReference type="EMBL" id="RDSM01000001">
    <property type="protein sequence ID" value="RXH56907.1"/>
    <property type="molecule type" value="Genomic_DNA"/>
</dbReference>
<keyword evidence="3" id="KW-0808">Transferase</keyword>
<dbReference type="GO" id="GO:0008483">
    <property type="term" value="F:transaminase activity"/>
    <property type="evidence" value="ECO:0007669"/>
    <property type="project" value="UniProtKB-KW"/>
</dbReference>
<keyword evidence="6" id="KW-1185">Reference proteome</keyword>
<gene>
    <name evidence="5" type="ORF">GRAN_0217</name>
</gene>
<dbReference type="InterPro" id="IPR015424">
    <property type="entry name" value="PyrdxlP-dep_Trfase"/>
</dbReference>
<keyword evidence="2" id="KW-0663">Pyridoxal phosphate</keyword>
<dbReference type="SUPFAM" id="SSF53383">
    <property type="entry name" value="PLP-dependent transferases"/>
    <property type="match status" value="1"/>
</dbReference>
<protein>
    <recommendedName>
        <fullName evidence="3">Aminotransferase</fullName>
        <ecNumber evidence="3">2.6.1.-</ecNumber>
    </recommendedName>
</protein>
<dbReference type="InterPro" id="IPR015421">
    <property type="entry name" value="PyrdxlP-dep_Trfase_major"/>
</dbReference>
<dbReference type="RefSeq" id="WP_128911160.1">
    <property type="nucleotide sequence ID" value="NZ_RDSM01000001.1"/>
</dbReference>
<dbReference type="InterPro" id="IPR004839">
    <property type="entry name" value="Aminotransferase_I/II_large"/>
</dbReference>
<dbReference type="EC" id="2.6.1.-" evidence="3"/>
<comment type="cofactor">
    <cofactor evidence="1 3">
        <name>pyridoxal 5'-phosphate</name>
        <dbReference type="ChEBI" id="CHEBI:597326"/>
    </cofactor>
</comment>
<dbReference type="Gene3D" id="3.90.1150.10">
    <property type="entry name" value="Aspartate Aminotransferase, domain 1"/>
    <property type="match status" value="1"/>
</dbReference>
<comment type="caution">
    <text evidence="5">The sequence shown here is derived from an EMBL/GenBank/DDBJ whole genome shotgun (WGS) entry which is preliminary data.</text>
</comment>
<evidence type="ECO:0000313" key="5">
    <source>
        <dbReference type="EMBL" id="RXH56907.1"/>
    </source>
</evidence>
<keyword evidence="3" id="KW-0032">Aminotransferase</keyword>
<evidence type="ECO:0000256" key="2">
    <source>
        <dbReference type="ARBA" id="ARBA00022898"/>
    </source>
</evidence>
<dbReference type="OrthoDB" id="9813612at2"/>
<feature type="domain" description="Aminotransferase class I/classII large" evidence="4">
    <location>
        <begin position="24"/>
        <end position="358"/>
    </location>
</feature>
<comment type="similarity">
    <text evidence="3">Belongs to the class-I pyridoxal-phosphate-dependent aminotransferase family.</text>
</comment>
<evidence type="ECO:0000313" key="6">
    <source>
        <dbReference type="Proteomes" id="UP000289437"/>
    </source>
</evidence>
<dbReference type="InterPro" id="IPR004838">
    <property type="entry name" value="NHTrfase_class1_PyrdxlP-BS"/>
</dbReference>
<organism evidence="5 6">
    <name type="scientific">Granulicella sibirica</name>
    <dbReference type="NCBI Taxonomy" id="2479048"/>
    <lineage>
        <taxon>Bacteria</taxon>
        <taxon>Pseudomonadati</taxon>
        <taxon>Acidobacteriota</taxon>
        <taxon>Terriglobia</taxon>
        <taxon>Terriglobales</taxon>
        <taxon>Acidobacteriaceae</taxon>
        <taxon>Granulicella</taxon>
    </lineage>
</organism>
<evidence type="ECO:0000256" key="3">
    <source>
        <dbReference type="RuleBase" id="RU000481"/>
    </source>
</evidence>
<dbReference type="PROSITE" id="PS00105">
    <property type="entry name" value="AA_TRANSFER_CLASS_1"/>
    <property type="match status" value="1"/>
</dbReference>
<reference evidence="5 6" key="1">
    <citation type="submission" date="2018-11" db="EMBL/GenBank/DDBJ databases">
        <authorList>
            <person name="Mardanov A.V."/>
            <person name="Ravin N.V."/>
            <person name="Dedysh S.N."/>
        </authorList>
    </citation>
    <scope>NUCLEOTIDE SEQUENCE [LARGE SCALE GENOMIC DNA]</scope>
    <source>
        <strain evidence="5 6">AF10</strain>
    </source>
</reference>
<dbReference type="Gene3D" id="3.40.640.10">
    <property type="entry name" value="Type I PLP-dependent aspartate aminotransferase-like (Major domain)"/>
    <property type="match status" value="1"/>
</dbReference>
<proteinExistence type="inferred from homology"/>
<name>A0A4Q0T176_9BACT</name>
<dbReference type="Pfam" id="PF00155">
    <property type="entry name" value="Aminotran_1_2"/>
    <property type="match status" value="1"/>
</dbReference>